<dbReference type="RefSeq" id="WP_187577439.1">
    <property type="nucleotide sequence ID" value="NZ_CP060713.1"/>
</dbReference>
<dbReference type="SMART" id="SM00880">
    <property type="entry name" value="CHAD"/>
    <property type="match status" value="1"/>
</dbReference>
<organism evidence="2 3">
    <name type="scientific">Nocardioides mesophilus</name>
    <dbReference type="NCBI Taxonomy" id="433659"/>
    <lineage>
        <taxon>Bacteria</taxon>
        <taxon>Bacillati</taxon>
        <taxon>Actinomycetota</taxon>
        <taxon>Actinomycetes</taxon>
        <taxon>Propionibacteriales</taxon>
        <taxon>Nocardioidaceae</taxon>
        <taxon>Nocardioides</taxon>
    </lineage>
</organism>
<dbReference type="EMBL" id="CP060713">
    <property type="protein sequence ID" value="QNN51603.1"/>
    <property type="molecule type" value="Genomic_DNA"/>
</dbReference>
<protein>
    <submittedName>
        <fullName evidence="2">CHAD domain-containing protein</fullName>
    </submittedName>
</protein>
<dbReference type="AlphaFoldDB" id="A0A7G9R7M8"/>
<dbReference type="Proteomes" id="UP000515947">
    <property type="component" value="Chromosome"/>
</dbReference>
<gene>
    <name evidence="2" type="ORF">H9L09_13610</name>
</gene>
<dbReference type="Gene3D" id="1.40.20.10">
    <property type="entry name" value="CHAD domain"/>
    <property type="match status" value="1"/>
</dbReference>
<sequence>MSDPGGTEVDRLLRGRLAELAGQVRRAEAMVRAEEAEGVHDLRVAMRRARSLLVSFEDLLRWPATQRLVEDLRWSAAELSGLRDVEVVQERLEVLLVADPVELLLGPVSARVADHVRAARASELVRVQELLADNPPRLLADELERVVAEAPGSASVDDVRRRLRQDWRRTRRRAGRAAALPAGDRALDAALHDVRKAAKRARYAAETLKPLLGERAEEMEKAAEAVQQALGDHRDTLLTRAALRQMGVQAHLDRQNGFSFGRMHALEQVAGEGYLEVYATARDRLDAKRLRRWLR</sequence>
<dbReference type="PANTHER" id="PTHR39339:SF1">
    <property type="entry name" value="CHAD DOMAIN-CONTAINING PROTEIN"/>
    <property type="match status" value="1"/>
</dbReference>
<dbReference type="Pfam" id="PF05235">
    <property type="entry name" value="CHAD"/>
    <property type="match status" value="1"/>
</dbReference>
<reference evidence="2 3" key="1">
    <citation type="submission" date="2020-08" db="EMBL/GenBank/DDBJ databases">
        <title>Genome sequence of Nocardioides mesophilus KACC 16243T.</title>
        <authorList>
            <person name="Hyun D.-W."/>
            <person name="Bae J.-W."/>
        </authorList>
    </citation>
    <scope>NUCLEOTIDE SEQUENCE [LARGE SCALE GENOMIC DNA]</scope>
    <source>
        <strain evidence="2 3">KACC 16243</strain>
    </source>
</reference>
<keyword evidence="3" id="KW-1185">Reference proteome</keyword>
<name>A0A7G9R7M8_9ACTN</name>
<dbReference type="InterPro" id="IPR038186">
    <property type="entry name" value="CHAD_dom_sf"/>
</dbReference>
<dbReference type="KEGG" id="nmes:H9L09_13610"/>
<evidence type="ECO:0000313" key="2">
    <source>
        <dbReference type="EMBL" id="QNN51603.1"/>
    </source>
</evidence>
<evidence type="ECO:0000259" key="1">
    <source>
        <dbReference type="PROSITE" id="PS51708"/>
    </source>
</evidence>
<proteinExistence type="predicted"/>
<dbReference type="PANTHER" id="PTHR39339">
    <property type="entry name" value="SLR1444 PROTEIN"/>
    <property type="match status" value="1"/>
</dbReference>
<dbReference type="InterPro" id="IPR007899">
    <property type="entry name" value="CHAD_dom"/>
</dbReference>
<dbReference type="PROSITE" id="PS51708">
    <property type="entry name" value="CHAD"/>
    <property type="match status" value="1"/>
</dbReference>
<accession>A0A7G9R7M8</accession>
<evidence type="ECO:0000313" key="3">
    <source>
        <dbReference type="Proteomes" id="UP000515947"/>
    </source>
</evidence>
<feature type="domain" description="CHAD" evidence="1">
    <location>
        <begin position="2"/>
        <end position="294"/>
    </location>
</feature>